<dbReference type="OrthoDB" id="1877257at2759"/>
<dbReference type="Proteomes" id="UP000595140">
    <property type="component" value="Unassembled WGS sequence"/>
</dbReference>
<dbReference type="InterPro" id="IPR051861">
    <property type="entry name" value="NET_actin-binding_domain"/>
</dbReference>
<sequence length="150" mass="17358">MDVRCQCLEEEAKRALAGKSETEALLGYEIEQLQSTIVERNGCVEELKSMNSELSDEIDEMKKHLHDLHVEHVQLIAEADGTRKQVEELRSTVKGMEEEIRRQQETIEEGAEEKREAIRQLCFSLEHYRNGYHRLRQVFMGNKGLPVMAS</sequence>
<feature type="coiled-coil region" evidence="1">
    <location>
        <begin position="44"/>
        <end position="120"/>
    </location>
</feature>
<proteinExistence type="predicted"/>
<dbReference type="Gene3D" id="1.10.287.1490">
    <property type="match status" value="1"/>
</dbReference>
<accession>A0A484L660</accession>
<dbReference type="GO" id="GO:0005774">
    <property type="term" value="C:vacuolar membrane"/>
    <property type="evidence" value="ECO:0007669"/>
    <property type="project" value="TreeGrafter"/>
</dbReference>
<gene>
    <name evidence="2" type="ORF">CCAM_LOCUS13546</name>
</gene>
<dbReference type="EMBL" id="OOIL02001079">
    <property type="protein sequence ID" value="VFQ71770.1"/>
    <property type="molecule type" value="Genomic_DNA"/>
</dbReference>
<protein>
    <submittedName>
        <fullName evidence="2">Uncharacterized protein</fullName>
    </submittedName>
</protein>
<reference evidence="2 3" key="1">
    <citation type="submission" date="2018-04" db="EMBL/GenBank/DDBJ databases">
        <authorList>
            <person name="Vogel A."/>
        </authorList>
    </citation>
    <scope>NUCLEOTIDE SEQUENCE [LARGE SCALE GENOMIC DNA]</scope>
</reference>
<keyword evidence="1" id="KW-0175">Coiled coil</keyword>
<organism evidence="2 3">
    <name type="scientific">Cuscuta campestris</name>
    <dbReference type="NCBI Taxonomy" id="132261"/>
    <lineage>
        <taxon>Eukaryota</taxon>
        <taxon>Viridiplantae</taxon>
        <taxon>Streptophyta</taxon>
        <taxon>Embryophyta</taxon>
        <taxon>Tracheophyta</taxon>
        <taxon>Spermatophyta</taxon>
        <taxon>Magnoliopsida</taxon>
        <taxon>eudicotyledons</taxon>
        <taxon>Gunneridae</taxon>
        <taxon>Pentapetalae</taxon>
        <taxon>asterids</taxon>
        <taxon>lamiids</taxon>
        <taxon>Solanales</taxon>
        <taxon>Convolvulaceae</taxon>
        <taxon>Cuscuteae</taxon>
        <taxon>Cuscuta</taxon>
        <taxon>Cuscuta subgen. Grammica</taxon>
        <taxon>Cuscuta sect. Cleistogrammica</taxon>
    </lineage>
</organism>
<name>A0A484L660_9ASTE</name>
<evidence type="ECO:0000313" key="3">
    <source>
        <dbReference type="Proteomes" id="UP000595140"/>
    </source>
</evidence>
<evidence type="ECO:0000256" key="1">
    <source>
        <dbReference type="SAM" id="Coils"/>
    </source>
</evidence>
<keyword evidence="3" id="KW-1185">Reference proteome</keyword>
<dbReference type="AlphaFoldDB" id="A0A484L660"/>
<evidence type="ECO:0000313" key="2">
    <source>
        <dbReference type="EMBL" id="VFQ71770.1"/>
    </source>
</evidence>
<dbReference type="PANTHER" id="PTHR32258">
    <property type="entry name" value="PROTEIN NETWORKED 4A"/>
    <property type="match status" value="1"/>
</dbReference>
<dbReference type="PANTHER" id="PTHR32258:SF3">
    <property type="entry name" value="PROTEIN NETWORKED 4A"/>
    <property type="match status" value="1"/>
</dbReference>